<organism evidence="1 2">
    <name type="scientific">Paraburkholderia ribeironis</name>
    <dbReference type="NCBI Taxonomy" id="1247936"/>
    <lineage>
        <taxon>Bacteria</taxon>
        <taxon>Pseudomonadati</taxon>
        <taxon>Pseudomonadota</taxon>
        <taxon>Betaproteobacteria</taxon>
        <taxon>Burkholderiales</taxon>
        <taxon>Burkholderiaceae</taxon>
        <taxon>Paraburkholderia</taxon>
    </lineage>
</organism>
<dbReference type="OrthoDB" id="9801517at2"/>
<keyword evidence="2" id="KW-1185">Reference proteome</keyword>
<dbReference type="Pfam" id="PF13279">
    <property type="entry name" value="4HBT_2"/>
    <property type="match status" value="1"/>
</dbReference>
<reference evidence="1 2" key="1">
    <citation type="submission" date="2016-12" db="EMBL/GenBank/DDBJ databases">
        <authorList>
            <person name="Song W.-J."/>
            <person name="Kurnit D.M."/>
        </authorList>
    </citation>
    <scope>NUCLEOTIDE SEQUENCE [LARGE SCALE GENOMIC DNA]</scope>
    <source>
        <strain evidence="1 2">STM7296</strain>
    </source>
</reference>
<sequence length="140" mass="15192">MAEPLLLSSIVAHQWQCDHFGHLNGRHYAAAFDDALFIFWKRLGLTVPASGSAGTIPVTVEIKMSFASETVAGTIANVHGKVLRVGSKSVTFRLELTEEGGGRLLASCEAVEVFFDMQARVSSHIPEELRSRVVELAEPA</sequence>
<dbReference type="Gene3D" id="3.10.129.10">
    <property type="entry name" value="Hotdog Thioesterase"/>
    <property type="match status" value="1"/>
</dbReference>
<dbReference type="CDD" id="cd00586">
    <property type="entry name" value="4HBT"/>
    <property type="match status" value="1"/>
</dbReference>
<protein>
    <submittedName>
        <fullName evidence="1">Uncharacterized protein</fullName>
    </submittedName>
</protein>
<dbReference type="RefSeq" id="WP_159444546.1">
    <property type="nucleotide sequence ID" value="NZ_CYGX02000023.1"/>
</dbReference>
<dbReference type="EMBL" id="CYGX02000023">
    <property type="protein sequence ID" value="SIT39803.1"/>
    <property type="molecule type" value="Genomic_DNA"/>
</dbReference>
<dbReference type="AlphaFoldDB" id="A0A1N7RXE4"/>
<dbReference type="SUPFAM" id="SSF54637">
    <property type="entry name" value="Thioesterase/thiol ester dehydrase-isomerase"/>
    <property type="match status" value="1"/>
</dbReference>
<dbReference type="Proteomes" id="UP000187012">
    <property type="component" value="Unassembled WGS sequence"/>
</dbReference>
<proteinExistence type="predicted"/>
<evidence type="ECO:0000313" key="1">
    <source>
        <dbReference type="EMBL" id="SIT39803.1"/>
    </source>
</evidence>
<dbReference type="STRING" id="1247936.BN2475_230007"/>
<dbReference type="InterPro" id="IPR029069">
    <property type="entry name" value="HotDog_dom_sf"/>
</dbReference>
<gene>
    <name evidence="1" type="ORF">BN2475_230007</name>
</gene>
<evidence type="ECO:0000313" key="2">
    <source>
        <dbReference type="Proteomes" id="UP000187012"/>
    </source>
</evidence>
<accession>A0A1N7RXE4</accession>
<name>A0A1N7RXE4_9BURK</name>